<evidence type="ECO:0000313" key="5">
    <source>
        <dbReference type="EMBL" id="KAF2647007.1"/>
    </source>
</evidence>
<dbReference type="OrthoDB" id="408631at2759"/>
<sequence>MLAITLLGIFAALKVFAVATPTTNRRHASGPPTVHSRNGTYAGVHSISYHQDFFLGIPYAQSPVGDLRFRNPQPLQNTSWLGVRPATSYSPACVGYGPSQWGYNVSEDCLYLNVIRPAGTHPKDKLPVTVWIHGGGWVQGSGVDLRYNMSFIVQQSQEMGQPIIAITINYRLSAWGFLQGFAGGEEQTENAGSNWGFRDERLALHWIQENILAFGGDPEKVTIWGQSAGAASVGGHLIAYNGRDDSLFRAAIMESGNPIIVGAMNRTYKPSFKNLTQLAGCSNMTDSLQCLRSLPFSELNAVVNTTQLSNVWTPQIDGDIFVKHSSDQVAEGAFVKLPIIVGTNSDEGTSFAPKGLNTTEQFLQALTSGSSPMNETVSQEVLAVYPLQSPENDLANLGPPDFIPPAYPYGLQYRRTTTYYTDQTFAANRRLTCQTWAAHSLPAYCYRFNASPAWAGPYDGATHFVEVVFAMKNLGGVGYPPVRTPPFQGLPESYKKLSGLMAGDWVSFVNTGDPNAWKRKEALGSSQLEVPAWDRYGDGSEKVFLYEGNATNRMEDDTWRKEGIDLVNRINKEVYDR</sequence>
<dbReference type="Pfam" id="PF00135">
    <property type="entry name" value="COesterase"/>
    <property type="match status" value="1"/>
</dbReference>
<dbReference type="AlphaFoldDB" id="A0A6A6SJ34"/>
<dbReference type="InterPro" id="IPR019819">
    <property type="entry name" value="Carboxylesterase_B_CS"/>
</dbReference>
<evidence type="ECO:0000313" key="6">
    <source>
        <dbReference type="Proteomes" id="UP000799324"/>
    </source>
</evidence>
<feature type="chain" id="PRO_5025709222" description="Carboxylic ester hydrolase" evidence="3">
    <location>
        <begin position="20"/>
        <end position="577"/>
    </location>
</feature>
<proteinExistence type="inferred from homology"/>
<protein>
    <recommendedName>
        <fullName evidence="3">Carboxylic ester hydrolase</fullName>
        <ecNumber evidence="3">3.1.1.-</ecNumber>
    </recommendedName>
</protein>
<evidence type="ECO:0000256" key="2">
    <source>
        <dbReference type="ARBA" id="ARBA00022801"/>
    </source>
</evidence>
<reference evidence="5" key="1">
    <citation type="journal article" date="2020" name="Stud. Mycol.">
        <title>101 Dothideomycetes genomes: a test case for predicting lifestyles and emergence of pathogens.</title>
        <authorList>
            <person name="Haridas S."/>
            <person name="Albert R."/>
            <person name="Binder M."/>
            <person name="Bloem J."/>
            <person name="Labutti K."/>
            <person name="Salamov A."/>
            <person name="Andreopoulos B."/>
            <person name="Baker S."/>
            <person name="Barry K."/>
            <person name="Bills G."/>
            <person name="Bluhm B."/>
            <person name="Cannon C."/>
            <person name="Castanera R."/>
            <person name="Culley D."/>
            <person name="Daum C."/>
            <person name="Ezra D."/>
            <person name="Gonzalez J."/>
            <person name="Henrissat B."/>
            <person name="Kuo A."/>
            <person name="Liang C."/>
            <person name="Lipzen A."/>
            <person name="Lutzoni F."/>
            <person name="Magnuson J."/>
            <person name="Mondo S."/>
            <person name="Nolan M."/>
            <person name="Ohm R."/>
            <person name="Pangilinan J."/>
            <person name="Park H.-J."/>
            <person name="Ramirez L."/>
            <person name="Alfaro M."/>
            <person name="Sun H."/>
            <person name="Tritt A."/>
            <person name="Yoshinaga Y."/>
            <person name="Zwiers L.-H."/>
            <person name="Turgeon B."/>
            <person name="Goodwin S."/>
            <person name="Spatafora J."/>
            <person name="Crous P."/>
            <person name="Grigoriev I."/>
        </authorList>
    </citation>
    <scope>NUCLEOTIDE SEQUENCE</scope>
    <source>
        <strain evidence="5">CBS 122681</strain>
    </source>
</reference>
<evidence type="ECO:0000256" key="1">
    <source>
        <dbReference type="ARBA" id="ARBA00005964"/>
    </source>
</evidence>
<dbReference type="GO" id="GO:0016787">
    <property type="term" value="F:hydrolase activity"/>
    <property type="evidence" value="ECO:0007669"/>
    <property type="project" value="UniProtKB-KW"/>
</dbReference>
<accession>A0A6A6SJ34</accession>
<evidence type="ECO:0000259" key="4">
    <source>
        <dbReference type="Pfam" id="PF00135"/>
    </source>
</evidence>
<feature type="domain" description="Carboxylesterase type B" evidence="4">
    <location>
        <begin position="39"/>
        <end position="551"/>
    </location>
</feature>
<evidence type="ECO:0000256" key="3">
    <source>
        <dbReference type="RuleBase" id="RU361235"/>
    </source>
</evidence>
<dbReference type="InterPro" id="IPR029058">
    <property type="entry name" value="AB_hydrolase_fold"/>
</dbReference>
<dbReference type="EMBL" id="MU004775">
    <property type="protein sequence ID" value="KAF2647007.1"/>
    <property type="molecule type" value="Genomic_DNA"/>
</dbReference>
<dbReference type="PROSITE" id="PS00941">
    <property type="entry name" value="CARBOXYLESTERASE_B_2"/>
    <property type="match status" value="1"/>
</dbReference>
<keyword evidence="6" id="KW-1185">Reference proteome</keyword>
<dbReference type="EC" id="3.1.1.-" evidence="3"/>
<dbReference type="PROSITE" id="PS00122">
    <property type="entry name" value="CARBOXYLESTERASE_B_1"/>
    <property type="match status" value="1"/>
</dbReference>
<dbReference type="Proteomes" id="UP000799324">
    <property type="component" value="Unassembled WGS sequence"/>
</dbReference>
<dbReference type="InterPro" id="IPR050309">
    <property type="entry name" value="Type-B_Carboxylest/Lipase"/>
</dbReference>
<keyword evidence="3" id="KW-0732">Signal</keyword>
<organism evidence="5 6">
    <name type="scientific">Lophiostoma macrostomum CBS 122681</name>
    <dbReference type="NCBI Taxonomy" id="1314788"/>
    <lineage>
        <taxon>Eukaryota</taxon>
        <taxon>Fungi</taxon>
        <taxon>Dikarya</taxon>
        <taxon>Ascomycota</taxon>
        <taxon>Pezizomycotina</taxon>
        <taxon>Dothideomycetes</taxon>
        <taxon>Pleosporomycetidae</taxon>
        <taxon>Pleosporales</taxon>
        <taxon>Lophiostomataceae</taxon>
        <taxon>Lophiostoma</taxon>
    </lineage>
</organism>
<keyword evidence="2 3" id="KW-0378">Hydrolase</keyword>
<dbReference type="PANTHER" id="PTHR11559">
    <property type="entry name" value="CARBOXYLESTERASE"/>
    <property type="match status" value="1"/>
</dbReference>
<feature type="signal peptide" evidence="3">
    <location>
        <begin position="1"/>
        <end position="19"/>
    </location>
</feature>
<dbReference type="InterPro" id="IPR019826">
    <property type="entry name" value="Carboxylesterase_B_AS"/>
</dbReference>
<comment type="similarity">
    <text evidence="1 3">Belongs to the type-B carboxylesterase/lipase family.</text>
</comment>
<name>A0A6A6SJ34_9PLEO</name>
<dbReference type="Gene3D" id="3.40.50.1820">
    <property type="entry name" value="alpha/beta hydrolase"/>
    <property type="match status" value="1"/>
</dbReference>
<gene>
    <name evidence="5" type="ORF">K491DRAFT_784956</name>
</gene>
<dbReference type="SUPFAM" id="SSF53474">
    <property type="entry name" value="alpha/beta-Hydrolases"/>
    <property type="match status" value="1"/>
</dbReference>
<dbReference type="InterPro" id="IPR002018">
    <property type="entry name" value="CarbesteraseB"/>
</dbReference>